<dbReference type="AlphaFoldDB" id="X1H6X7"/>
<proteinExistence type="predicted"/>
<dbReference type="EMBL" id="BARU01020490">
    <property type="protein sequence ID" value="GAH49594.1"/>
    <property type="molecule type" value="Genomic_DNA"/>
</dbReference>
<comment type="caution">
    <text evidence="1">The sequence shown here is derived from an EMBL/GenBank/DDBJ whole genome shotgun (WGS) entry which is preliminary data.</text>
</comment>
<name>X1H6X7_9ZZZZ</name>
<accession>X1H6X7</accession>
<feature type="non-terminal residue" evidence="1">
    <location>
        <position position="1"/>
    </location>
</feature>
<sequence>FKISLIFNIESKLKNIGKNIGERNINNIVRSVTFEKRKPGGGRC</sequence>
<evidence type="ECO:0000313" key="1">
    <source>
        <dbReference type="EMBL" id="GAH49594.1"/>
    </source>
</evidence>
<organism evidence="1">
    <name type="scientific">marine sediment metagenome</name>
    <dbReference type="NCBI Taxonomy" id="412755"/>
    <lineage>
        <taxon>unclassified sequences</taxon>
        <taxon>metagenomes</taxon>
        <taxon>ecological metagenomes</taxon>
    </lineage>
</organism>
<protein>
    <submittedName>
        <fullName evidence="1">Uncharacterized protein</fullName>
    </submittedName>
</protein>
<gene>
    <name evidence="1" type="ORF">S03H2_33642</name>
</gene>
<reference evidence="1" key="1">
    <citation type="journal article" date="2014" name="Front. Microbiol.">
        <title>High frequency of phylogenetically diverse reductive dehalogenase-homologous genes in deep subseafloor sedimentary metagenomes.</title>
        <authorList>
            <person name="Kawai M."/>
            <person name="Futagami T."/>
            <person name="Toyoda A."/>
            <person name="Takaki Y."/>
            <person name="Nishi S."/>
            <person name="Hori S."/>
            <person name="Arai W."/>
            <person name="Tsubouchi T."/>
            <person name="Morono Y."/>
            <person name="Uchiyama I."/>
            <person name="Ito T."/>
            <person name="Fujiyama A."/>
            <person name="Inagaki F."/>
            <person name="Takami H."/>
        </authorList>
    </citation>
    <scope>NUCLEOTIDE SEQUENCE</scope>
    <source>
        <strain evidence="1">Expedition CK06-06</strain>
    </source>
</reference>